<organism evidence="3 4">
    <name type="scientific">Kaistia geumhonensis</name>
    <dbReference type="NCBI Taxonomy" id="410839"/>
    <lineage>
        <taxon>Bacteria</taxon>
        <taxon>Pseudomonadati</taxon>
        <taxon>Pseudomonadota</taxon>
        <taxon>Alphaproteobacteria</taxon>
        <taxon>Hyphomicrobiales</taxon>
        <taxon>Kaistiaceae</taxon>
        <taxon>Kaistia</taxon>
    </lineage>
</organism>
<proteinExistence type="predicted"/>
<sequence>MATDLERLVVRLEAQIKSYENAMKKAAGIGDKTAKRIETRFATMNKRLDGFGIDFLKGVGAGAAGALLAGLNLNAIRDAVRSVGDLSDLADALGVTAEQIQALRYASEQAGGSTEALDSGLSKFVKNVSDAGRGTGDLAAVLEANNVAVRDQSGNLRSSIDLLGAYADLVKGARSPQDQLNLAVMAFGRSAGPDLVGLLKQGSAGINDLVADARRAGVVLGDDLVAEAGALDDTLTGLESQLRNTFEEFAVRTAPLLINGLTGVNEMLREISDTLAGLPLKQMDDFLAKVQAAVAASGRDFGDFTGLRTSSLALQRRFGIQSPAMKAEDAAYAAYEAQRNAARSGAAPATAGATSSPPTVVPSMSGGSGSVSRGSGGPNDYERAVKSIKERTQALVAEANAQASANPLVTDYGFAVEKARAAQDLLTAAMEAGIAITPELRQSIDQLATGYAAVVVDAERLAEEQGLILQRAEDMRDTMKDVAGGFASDLLRGASAAEALANAIQKISDKLLNVALDAVFGGGGGSSTGVLDGVIKSLIGHNATGTTNWRGGPTWVGEKGPEIVDLPRGARVIPNHVIARDAGSGSGGTTNVSVSIATPDSGSFQRSRGQVESTIARAVARGQRGL</sequence>
<dbReference type="Proteomes" id="UP001223743">
    <property type="component" value="Unassembled WGS sequence"/>
</dbReference>
<evidence type="ECO:0000313" key="3">
    <source>
        <dbReference type="EMBL" id="MDQ0516334.1"/>
    </source>
</evidence>
<feature type="coiled-coil region" evidence="1">
    <location>
        <begin position="2"/>
        <end position="29"/>
    </location>
</feature>
<reference evidence="3 4" key="1">
    <citation type="submission" date="2023-07" db="EMBL/GenBank/DDBJ databases">
        <title>Genomic Encyclopedia of Type Strains, Phase IV (KMG-IV): sequencing the most valuable type-strain genomes for metagenomic binning, comparative biology and taxonomic classification.</title>
        <authorList>
            <person name="Goeker M."/>
        </authorList>
    </citation>
    <scope>NUCLEOTIDE SEQUENCE [LARGE SCALE GENOMIC DNA]</scope>
    <source>
        <strain evidence="3 4">B1-1</strain>
    </source>
</reference>
<name>A0ABU0M5U3_9HYPH</name>
<comment type="caution">
    <text evidence="3">The sequence shown here is derived from an EMBL/GenBank/DDBJ whole genome shotgun (WGS) entry which is preliminary data.</text>
</comment>
<accession>A0ABU0M5U3</accession>
<gene>
    <name evidence="3" type="ORF">QO015_001947</name>
</gene>
<evidence type="ECO:0000313" key="4">
    <source>
        <dbReference type="Proteomes" id="UP001223743"/>
    </source>
</evidence>
<evidence type="ECO:0000256" key="2">
    <source>
        <dbReference type="SAM" id="MobiDB-lite"/>
    </source>
</evidence>
<keyword evidence="4" id="KW-1185">Reference proteome</keyword>
<feature type="compositionally biased region" description="Gly residues" evidence="2">
    <location>
        <begin position="366"/>
        <end position="377"/>
    </location>
</feature>
<feature type="compositionally biased region" description="Low complexity" evidence="2">
    <location>
        <begin position="346"/>
        <end position="365"/>
    </location>
</feature>
<feature type="region of interest" description="Disordered" evidence="2">
    <location>
        <begin position="346"/>
        <end position="381"/>
    </location>
</feature>
<keyword evidence="1" id="KW-0175">Coiled coil</keyword>
<dbReference type="EMBL" id="JAUSWJ010000001">
    <property type="protein sequence ID" value="MDQ0516334.1"/>
    <property type="molecule type" value="Genomic_DNA"/>
</dbReference>
<evidence type="ECO:0000256" key="1">
    <source>
        <dbReference type="SAM" id="Coils"/>
    </source>
</evidence>
<dbReference type="RefSeq" id="WP_266279737.1">
    <property type="nucleotide sequence ID" value="NZ_JAPKNF010000001.1"/>
</dbReference>
<protein>
    <recommendedName>
        <fullName evidence="5">Phage tail tape measure protein</fullName>
    </recommendedName>
</protein>
<evidence type="ECO:0008006" key="5">
    <source>
        <dbReference type="Google" id="ProtNLM"/>
    </source>
</evidence>